<keyword evidence="3" id="KW-0677">Repeat</keyword>
<keyword evidence="13" id="KW-1185">Reference proteome</keyword>
<dbReference type="GO" id="GO:0005737">
    <property type="term" value="C:cytoplasm"/>
    <property type="evidence" value="ECO:0007669"/>
    <property type="project" value="TreeGrafter"/>
</dbReference>
<evidence type="ECO:0000313" key="13">
    <source>
        <dbReference type="Proteomes" id="UP000244722"/>
    </source>
</evidence>
<evidence type="ECO:0000256" key="7">
    <source>
        <dbReference type="PROSITE-ProRule" id="PRU01193"/>
    </source>
</evidence>
<sequence>MAIPARSPLAGLTRVALLLTTSLPRLHSHPLYKREKNDPESSGFWINVGIALLLVLLGGIFAGLTLGLMGQDEIYLQVIEQSGEGAEKTHAHKVLRLLKRGKHWVLVTLLLSNVITNETLPIVLDRSLGGGWPAVLSSTVLIVIFGEIIPQSVCVRYGLSIGAYLSPFVLGLMYLMYPVAYPTAMLLDYILGEDHGTVYKKAGLKTLVTLHKNLGPSPSERLNQDEVTIISAVLDLKDKPVGSIMTPIKDVFTMSSDTILDERAMNQILSAGYSRIPIHAPGEPFNFVGMLLVKILITYDPEDEKRVGEFPLATLPETREETSCLDIVNFFQEGKSHMVLVSDSPGENHGALGVVTLEDVIEELIGEEIIDESDVFIDVHKAIRRINPSPLSRRSISTHFPSLNEVVVSTTAGIVASVAAPESTSHPIGPNHKQQPEDLLIHDGDPRNTNSASRSDSDSNRPCPPTTVHRSSQNTSLAGIPENAHPQLRALGPANLAGNPKSTKYKAVKIKLAGNQDDHVRLPVSVGEGLGQVIQAHELRAASPAITLTGGENSQIDGNDGSDRNDGVLLANPWAAASDSALLLKKPNSKGEYGEGPDTEDTSRIGSAKKRTVRSGSLVERVEHVSGVPKTVIETTSSGSEGSGSGSGSESNGKEKRRGKKDRKWGGKGDNGETRPLLGGWGGG</sequence>
<evidence type="ECO:0000256" key="2">
    <source>
        <dbReference type="ARBA" id="ARBA00022692"/>
    </source>
</evidence>
<feature type="domain" description="CBS" evidence="10">
    <location>
        <begin position="307"/>
        <end position="372"/>
    </location>
</feature>
<feature type="region of interest" description="Disordered" evidence="8">
    <location>
        <begin position="421"/>
        <end position="480"/>
    </location>
</feature>
<evidence type="ECO:0008006" key="14">
    <source>
        <dbReference type="Google" id="ProtNLM"/>
    </source>
</evidence>
<dbReference type="Pfam" id="PF01595">
    <property type="entry name" value="CNNM"/>
    <property type="match status" value="1"/>
</dbReference>
<keyword evidence="5 7" id="KW-0472">Membrane</keyword>
<dbReference type="STRING" id="42251.A0A2T6ZBF1"/>
<proteinExistence type="predicted"/>
<feature type="transmembrane region" description="Helical" evidence="9">
    <location>
        <begin position="157"/>
        <end position="177"/>
    </location>
</feature>
<name>A0A2T6ZBF1_TUBBO</name>
<dbReference type="OrthoDB" id="5353557at2759"/>
<feature type="transmembrane region" description="Helical" evidence="9">
    <location>
        <begin position="44"/>
        <end position="68"/>
    </location>
</feature>
<dbReference type="AlphaFoldDB" id="A0A2T6ZBF1"/>
<reference evidence="12 13" key="1">
    <citation type="submission" date="2017-04" db="EMBL/GenBank/DDBJ databases">
        <title>Draft genome sequence of Tuber borchii Vittad., a whitish edible truffle.</title>
        <authorList>
            <consortium name="DOE Joint Genome Institute"/>
            <person name="Murat C."/>
            <person name="Kuo A."/>
            <person name="Barry K.W."/>
            <person name="Clum A."/>
            <person name="Dockter R.B."/>
            <person name="Fauchery L."/>
            <person name="Iotti M."/>
            <person name="Kohler A."/>
            <person name="Labutti K."/>
            <person name="Lindquist E.A."/>
            <person name="Lipzen A."/>
            <person name="Ohm R.A."/>
            <person name="Wang M."/>
            <person name="Grigoriev I.V."/>
            <person name="Zambonelli A."/>
            <person name="Martin F.M."/>
        </authorList>
    </citation>
    <scope>NUCLEOTIDE SEQUENCE [LARGE SCALE GENOMIC DNA]</scope>
    <source>
        <strain evidence="12 13">Tbo3840</strain>
    </source>
</reference>
<protein>
    <recommendedName>
        <fullName evidence="14">CNNM transmembrane domain-containing protein</fullName>
    </recommendedName>
</protein>
<dbReference type="PROSITE" id="PS51846">
    <property type="entry name" value="CNNM"/>
    <property type="match status" value="1"/>
</dbReference>
<dbReference type="GO" id="GO:0016020">
    <property type="term" value="C:membrane"/>
    <property type="evidence" value="ECO:0007669"/>
    <property type="project" value="UniProtKB-SubCell"/>
</dbReference>
<dbReference type="InterPro" id="IPR045095">
    <property type="entry name" value="ACDP"/>
</dbReference>
<dbReference type="InterPro" id="IPR000644">
    <property type="entry name" value="CBS_dom"/>
</dbReference>
<dbReference type="EMBL" id="NESQ01000458">
    <property type="protein sequence ID" value="PUU72825.1"/>
    <property type="molecule type" value="Genomic_DNA"/>
</dbReference>
<dbReference type="PROSITE" id="PS51371">
    <property type="entry name" value="CBS"/>
    <property type="match status" value="1"/>
</dbReference>
<dbReference type="GO" id="GO:0010960">
    <property type="term" value="P:magnesium ion homeostasis"/>
    <property type="evidence" value="ECO:0007669"/>
    <property type="project" value="InterPro"/>
</dbReference>
<comment type="caution">
    <text evidence="12">The sequence shown here is derived from an EMBL/GenBank/DDBJ whole genome shotgun (WGS) entry which is preliminary data.</text>
</comment>
<evidence type="ECO:0000256" key="6">
    <source>
        <dbReference type="PROSITE-ProRule" id="PRU00703"/>
    </source>
</evidence>
<dbReference type="GO" id="GO:0030026">
    <property type="term" value="P:intracellular manganese ion homeostasis"/>
    <property type="evidence" value="ECO:0007669"/>
    <property type="project" value="TreeGrafter"/>
</dbReference>
<dbReference type="InterPro" id="IPR044751">
    <property type="entry name" value="Ion_transp-like_CBS"/>
</dbReference>
<gene>
    <name evidence="12" type="ORF">B9Z19DRAFT_1036172</name>
</gene>
<evidence type="ECO:0000256" key="4">
    <source>
        <dbReference type="ARBA" id="ARBA00022989"/>
    </source>
</evidence>
<keyword evidence="4 7" id="KW-1133">Transmembrane helix</keyword>
<accession>A0A2T6ZBF1</accession>
<evidence type="ECO:0000259" key="10">
    <source>
        <dbReference type="PROSITE" id="PS51371"/>
    </source>
</evidence>
<dbReference type="Proteomes" id="UP000244722">
    <property type="component" value="Unassembled WGS sequence"/>
</dbReference>
<dbReference type="CDD" id="cd04590">
    <property type="entry name" value="CBS_pair_CorC_HlyC_assoc"/>
    <property type="match status" value="1"/>
</dbReference>
<evidence type="ECO:0000259" key="11">
    <source>
        <dbReference type="PROSITE" id="PS51846"/>
    </source>
</evidence>
<organism evidence="12 13">
    <name type="scientific">Tuber borchii</name>
    <name type="common">White truffle</name>
    <dbReference type="NCBI Taxonomy" id="42251"/>
    <lineage>
        <taxon>Eukaryota</taxon>
        <taxon>Fungi</taxon>
        <taxon>Dikarya</taxon>
        <taxon>Ascomycota</taxon>
        <taxon>Pezizomycotina</taxon>
        <taxon>Pezizomycetes</taxon>
        <taxon>Pezizales</taxon>
        <taxon>Tuberaceae</taxon>
        <taxon>Tuber</taxon>
    </lineage>
</organism>
<dbReference type="FunFam" id="3.10.580.10:FF:000006">
    <property type="entry name" value="DUF21 and CBS domain protein"/>
    <property type="match status" value="1"/>
</dbReference>
<evidence type="ECO:0000256" key="5">
    <source>
        <dbReference type="ARBA" id="ARBA00023136"/>
    </source>
</evidence>
<keyword evidence="6" id="KW-0129">CBS domain</keyword>
<evidence type="ECO:0000256" key="1">
    <source>
        <dbReference type="ARBA" id="ARBA00004141"/>
    </source>
</evidence>
<dbReference type="InterPro" id="IPR046342">
    <property type="entry name" value="CBS_dom_sf"/>
</dbReference>
<evidence type="ECO:0000256" key="8">
    <source>
        <dbReference type="SAM" id="MobiDB-lite"/>
    </source>
</evidence>
<keyword evidence="2 7" id="KW-0812">Transmembrane</keyword>
<feature type="compositionally biased region" description="Basic and acidic residues" evidence="8">
    <location>
        <begin position="664"/>
        <end position="673"/>
    </location>
</feature>
<feature type="compositionally biased region" description="Basic and acidic residues" evidence="8">
    <location>
        <begin position="434"/>
        <end position="446"/>
    </location>
</feature>
<dbReference type="InterPro" id="IPR002550">
    <property type="entry name" value="CNNM"/>
</dbReference>
<dbReference type="PANTHER" id="PTHR12064:SF97">
    <property type="entry name" value="METAL TRANSPORTER CNNM-5"/>
    <property type="match status" value="1"/>
</dbReference>
<dbReference type="Gene3D" id="3.10.580.10">
    <property type="entry name" value="CBS-domain"/>
    <property type="match status" value="1"/>
</dbReference>
<dbReference type="SUPFAM" id="SSF54631">
    <property type="entry name" value="CBS-domain pair"/>
    <property type="match status" value="1"/>
</dbReference>
<evidence type="ECO:0000256" key="3">
    <source>
        <dbReference type="ARBA" id="ARBA00022737"/>
    </source>
</evidence>
<comment type="subcellular location">
    <subcellularLocation>
        <location evidence="1">Membrane</location>
        <topology evidence="1">Multi-pass membrane protein</topology>
    </subcellularLocation>
</comment>
<feature type="region of interest" description="Disordered" evidence="8">
    <location>
        <begin position="586"/>
        <end position="684"/>
    </location>
</feature>
<evidence type="ECO:0000313" key="12">
    <source>
        <dbReference type="EMBL" id="PUU72825.1"/>
    </source>
</evidence>
<dbReference type="PANTHER" id="PTHR12064">
    <property type="entry name" value="METAL TRANSPORTER CNNM"/>
    <property type="match status" value="1"/>
</dbReference>
<feature type="transmembrane region" description="Helical" evidence="9">
    <location>
        <begin position="130"/>
        <end position="150"/>
    </location>
</feature>
<feature type="compositionally biased region" description="Polar residues" evidence="8">
    <location>
        <begin position="468"/>
        <end position="477"/>
    </location>
</feature>
<feature type="domain" description="CNNM transmembrane" evidence="11">
    <location>
        <begin position="40"/>
        <end position="226"/>
    </location>
</feature>
<evidence type="ECO:0000256" key="9">
    <source>
        <dbReference type="SAM" id="Phobius"/>
    </source>
</evidence>